<name>A0A7Z1ADQ0_9GAMM</name>
<dbReference type="InterPro" id="IPR008869">
    <property type="entry name" value="MlaC/ttg2D"/>
</dbReference>
<dbReference type="Pfam" id="PF05494">
    <property type="entry name" value="MlaC"/>
    <property type="match status" value="1"/>
</dbReference>
<dbReference type="EMBL" id="MARB01000027">
    <property type="protein sequence ID" value="ODJ86096.1"/>
    <property type="molecule type" value="Genomic_DNA"/>
</dbReference>
<organism evidence="2 3">
    <name type="scientific">Candidatus Thiodiazotropha endolucinida</name>
    <dbReference type="NCBI Taxonomy" id="1655433"/>
    <lineage>
        <taxon>Bacteria</taxon>
        <taxon>Pseudomonadati</taxon>
        <taxon>Pseudomonadota</taxon>
        <taxon>Gammaproteobacteria</taxon>
        <taxon>Chromatiales</taxon>
        <taxon>Sedimenticolaceae</taxon>
        <taxon>Candidatus Thiodiazotropha</taxon>
    </lineage>
</organism>
<dbReference type="RefSeq" id="WP_083220877.1">
    <property type="nucleotide sequence ID" value="NZ_MARB01000027.1"/>
</dbReference>
<evidence type="ECO:0000256" key="1">
    <source>
        <dbReference type="SAM" id="SignalP"/>
    </source>
</evidence>
<dbReference type="AlphaFoldDB" id="A0A7Z1ADQ0"/>
<feature type="signal peptide" evidence="1">
    <location>
        <begin position="1"/>
        <end position="20"/>
    </location>
</feature>
<feature type="chain" id="PRO_5031375853" evidence="1">
    <location>
        <begin position="21"/>
        <end position="203"/>
    </location>
</feature>
<proteinExistence type="predicted"/>
<dbReference type="Gene3D" id="3.10.450.710">
    <property type="entry name" value="Tgt2/MlaC"/>
    <property type="match status" value="1"/>
</dbReference>
<dbReference type="Proteomes" id="UP000094769">
    <property type="component" value="Unassembled WGS sequence"/>
</dbReference>
<dbReference type="OrthoDB" id="9787053at2"/>
<evidence type="ECO:0000313" key="2">
    <source>
        <dbReference type="EMBL" id="ODJ86096.1"/>
    </source>
</evidence>
<keyword evidence="3" id="KW-1185">Reference proteome</keyword>
<gene>
    <name evidence="2" type="ORF">CODIS_36310</name>
</gene>
<keyword evidence="1" id="KW-0732">Signal</keyword>
<evidence type="ECO:0000313" key="3">
    <source>
        <dbReference type="Proteomes" id="UP000094769"/>
    </source>
</evidence>
<dbReference type="PANTHER" id="PTHR36573:SF1">
    <property type="entry name" value="INTERMEMBRANE PHOSPHOLIPID TRANSPORT SYSTEM BINDING PROTEIN MLAC"/>
    <property type="match status" value="1"/>
</dbReference>
<dbReference type="PANTHER" id="PTHR36573">
    <property type="entry name" value="INTERMEMBRANE PHOSPHOLIPID TRANSPORT SYSTEM BINDING PROTEIN MLAC"/>
    <property type="match status" value="1"/>
</dbReference>
<comment type="caution">
    <text evidence="2">The sequence shown here is derived from an EMBL/GenBank/DDBJ whole genome shotgun (WGS) entry which is preliminary data.</text>
</comment>
<protein>
    <submittedName>
        <fullName evidence="2">Toluene tolerance, Ttg2</fullName>
    </submittedName>
</protein>
<sequence length="203" mass="23009">MKRVLMAITTLSLFAASVQAAPGYNYPASRLQAPVYQEVGPDALLREGMTKLLRFLRTSDSPQPQQISAFLEREVAPYFDFAYMATWAAGPMNRHMNDQQRQALAQKIKEMLLGTLSKRLSSYDNQDVRFFRPRRVADNEVKVRVGILQAGGYPASLDFRFYRSDDGWKVFDVSANGNSALAFYRRHVANLSRAQGGGRSYRR</sequence>
<accession>A0A7Z1ADQ0</accession>
<reference evidence="2 3" key="1">
    <citation type="submission" date="2016-06" db="EMBL/GenBank/DDBJ databases">
        <title>Genome sequence of endosymbiont of Candidatus Endolucinida thiodiazotropha.</title>
        <authorList>
            <person name="Poehlein A."/>
            <person name="Koenig S."/>
            <person name="Heiden S.E."/>
            <person name="Thuermer A."/>
            <person name="Voget S."/>
            <person name="Daniel R."/>
            <person name="Markert S."/>
            <person name="Gros O."/>
            <person name="Schweder T."/>
        </authorList>
    </citation>
    <scope>NUCLEOTIDE SEQUENCE [LARGE SCALE GENOMIC DNA]</scope>
    <source>
        <strain evidence="2 3">COS</strain>
    </source>
</reference>
<dbReference type="InterPro" id="IPR042245">
    <property type="entry name" value="Tgt2/MlaC_sf"/>
</dbReference>